<dbReference type="AlphaFoldDB" id="A0A5K7XGT4"/>
<feature type="signal peptide" evidence="1">
    <location>
        <begin position="1"/>
        <end position="23"/>
    </location>
</feature>
<keyword evidence="1" id="KW-0732">Signal</keyword>
<dbReference type="Proteomes" id="UP000326837">
    <property type="component" value="Chromosome"/>
</dbReference>
<sequence length="349" mass="35719">MNRSYYIAAATLAVALVASTSRATTVINIDFGLQGDHPGGVVSAPYTGAGAAFDPNGGTTWNPVIVVDNNAFQGAPGEFGFWTADVTKPNLLNSQGAATSIGVTLTADAANGTGAFGILQGSPNLGAVATNAVDLMRDYVIGFNVPQKVELTGFAPNTQVDLYLYGAGDTSNRDTLFTVVDANGSHSATTTGTITGDGNNPVTHTLTLGGDYVVLPAVVADGTGKITISYFHGAGSNEAPFNGLQAVFGVLPGDVNGDNLVNMADYQLIRSNFQATGATRALGDLTGPQGGNVGDGVVDFFDFAQWQQHFPSATGAFDVVPEPTGIALAAIAMGGVVQLRRRQRAAARA</sequence>
<dbReference type="GO" id="GO:0000272">
    <property type="term" value="P:polysaccharide catabolic process"/>
    <property type="evidence" value="ECO:0007669"/>
    <property type="project" value="InterPro"/>
</dbReference>
<gene>
    <name evidence="2" type="ORF">PLANPX_4864</name>
</gene>
<evidence type="ECO:0000313" key="3">
    <source>
        <dbReference type="Proteomes" id="UP000326837"/>
    </source>
</evidence>
<evidence type="ECO:0000313" key="2">
    <source>
        <dbReference type="EMBL" id="BBO35252.1"/>
    </source>
</evidence>
<evidence type="ECO:0008006" key="4">
    <source>
        <dbReference type="Google" id="ProtNLM"/>
    </source>
</evidence>
<dbReference type="Gene3D" id="1.10.1330.10">
    <property type="entry name" value="Dockerin domain"/>
    <property type="match status" value="1"/>
</dbReference>
<protein>
    <recommendedName>
        <fullName evidence="4">PEP-CTERM protein-sorting domain-containing protein</fullName>
    </recommendedName>
</protein>
<organism evidence="2 3">
    <name type="scientific">Lacipirellula parvula</name>
    <dbReference type="NCBI Taxonomy" id="2650471"/>
    <lineage>
        <taxon>Bacteria</taxon>
        <taxon>Pseudomonadati</taxon>
        <taxon>Planctomycetota</taxon>
        <taxon>Planctomycetia</taxon>
        <taxon>Pirellulales</taxon>
        <taxon>Lacipirellulaceae</taxon>
        <taxon>Lacipirellula</taxon>
    </lineage>
</organism>
<evidence type="ECO:0000256" key="1">
    <source>
        <dbReference type="SAM" id="SignalP"/>
    </source>
</evidence>
<dbReference type="InterPro" id="IPR036439">
    <property type="entry name" value="Dockerin_dom_sf"/>
</dbReference>
<dbReference type="SUPFAM" id="SSF63446">
    <property type="entry name" value="Type I dockerin domain"/>
    <property type="match status" value="1"/>
</dbReference>
<proteinExistence type="predicted"/>
<keyword evidence="3" id="KW-1185">Reference proteome</keyword>
<feature type="chain" id="PRO_5025009665" description="PEP-CTERM protein-sorting domain-containing protein" evidence="1">
    <location>
        <begin position="24"/>
        <end position="349"/>
    </location>
</feature>
<name>A0A5K7XGT4_9BACT</name>
<dbReference type="EMBL" id="AP021861">
    <property type="protein sequence ID" value="BBO35252.1"/>
    <property type="molecule type" value="Genomic_DNA"/>
</dbReference>
<reference evidence="3" key="1">
    <citation type="submission" date="2019-10" db="EMBL/GenBank/DDBJ databases">
        <title>Lacipirellula parvula gen. nov., sp. nov., representing a lineage of planctomycetes widespread in freshwater anoxic habitats, and description of the family Lacipirellulaceae.</title>
        <authorList>
            <person name="Dedysh S.N."/>
            <person name="Kulichevskaya I.S."/>
            <person name="Beletsky A.V."/>
            <person name="Rakitin A.L."/>
            <person name="Mardanov A.V."/>
            <person name="Ivanova A.A."/>
            <person name="Saltykova V.X."/>
            <person name="Rijpstra W.I.C."/>
            <person name="Sinninghe Damste J.S."/>
            <person name="Ravin N.V."/>
        </authorList>
    </citation>
    <scope>NUCLEOTIDE SEQUENCE [LARGE SCALE GENOMIC DNA]</scope>
    <source>
        <strain evidence="3">PX69</strain>
    </source>
</reference>
<dbReference type="RefSeq" id="WP_152100665.1">
    <property type="nucleotide sequence ID" value="NZ_AP021861.1"/>
</dbReference>
<accession>A0A5K7XGT4</accession>
<dbReference type="KEGG" id="lpav:PLANPX_4864"/>